<accession>A0A8B9K6N1</accession>
<dbReference type="SMART" id="SM00184">
    <property type="entry name" value="RING"/>
    <property type="match status" value="1"/>
</dbReference>
<feature type="compositionally biased region" description="Basic and acidic residues" evidence="10">
    <location>
        <begin position="291"/>
        <end position="303"/>
    </location>
</feature>
<evidence type="ECO:0000256" key="6">
    <source>
        <dbReference type="ARBA" id="ARBA00022771"/>
    </source>
</evidence>
<evidence type="ECO:0000256" key="2">
    <source>
        <dbReference type="ARBA" id="ARBA00012483"/>
    </source>
</evidence>
<feature type="compositionally biased region" description="Low complexity" evidence="10">
    <location>
        <begin position="407"/>
        <end position="428"/>
    </location>
</feature>
<dbReference type="Pfam" id="PF13639">
    <property type="entry name" value="zf-RING_2"/>
    <property type="match status" value="1"/>
</dbReference>
<dbReference type="AlphaFoldDB" id="A0A8B9K6N1"/>
<organism evidence="13 14">
    <name type="scientific">Astyanax mexicanus</name>
    <name type="common">Blind cave fish</name>
    <name type="synonym">Astyanax fasciatus mexicanus</name>
    <dbReference type="NCBI Taxonomy" id="7994"/>
    <lineage>
        <taxon>Eukaryota</taxon>
        <taxon>Metazoa</taxon>
        <taxon>Chordata</taxon>
        <taxon>Craniata</taxon>
        <taxon>Vertebrata</taxon>
        <taxon>Euteleostomi</taxon>
        <taxon>Actinopterygii</taxon>
        <taxon>Neopterygii</taxon>
        <taxon>Teleostei</taxon>
        <taxon>Ostariophysi</taxon>
        <taxon>Characiformes</taxon>
        <taxon>Characoidei</taxon>
        <taxon>Acestrorhamphidae</taxon>
        <taxon>Acestrorhamphinae</taxon>
        <taxon>Astyanax</taxon>
    </lineage>
</organism>
<protein>
    <recommendedName>
        <fullName evidence="2">RING-type E3 ubiquitin transferase</fullName>
        <ecNumber evidence="2">2.3.2.27</ecNumber>
    </recommendedName>
</protein>
<dbReference type="FunFam" id="3.30.40.10:FF:000152">
    <property type="entry name" value="E3 ubiquitin-protein ligase Praja-1 isoform X1"/>
    <property type="match status" value="1"/>
</dbReference>
<evidence type="ECO:0000313" key="13">
    <source>
        <dbReference type="Ensembl" id="ENSAMXP00005032244.1"/>
    </source>
</evidence>
<reference evidence="13" key="2">
    <citation type="submission" date="2025-05" db="UniProtKB">
        <authorList>
            <consortium name="Ensembl"/>
        </authorList>
    </citation>
    <scope>IDENTIFICATION</scope>
</reference>
<dbReference type="InterPro" id="IPR013083">
    <property type="entry name" value="Znf_RING/FYVE/PHD"/>
</dbReference>
<dbReference type="OrthoDB" id="21204at2759"/>
<dbReference type="KEGG" id="amex:103023611"/>
<feature type="compositionally biased region" description="Low complexity" evidence="10">
    <location>
        <begin position="449"/>
        <end position="462"/>
    </location>
</feature>
<dbReference type="GO" id="GO:0008270">
    <property type="term" value="F:zinc ion binding"/>
    <property type="evidence" value="ECO:0007669"/>
    <property type="project" value="UniProtKB-KW"/>
</dbReference>
<feature type="region of interest" description="Disordered" evidence="10">
    <location>
        <begin position="277"/>
        <end position="310"/>
    </location>
</feature>
<reference evidence="12 15" key="1">
    <citation type="submission" date="2021-07" db="EMBL/GenBank/DDBJ databases">
        <authorList>
            <person name="Imarazene B."/>
            <person name="Zahm M."/>
            <person name="Klopp C."/>
            <person name="Cabau C."/>
            <person name="Beille S."/>
            <person name="Jouanno E."/>
            <person name="Castinel A."/>
            <person name="Lluch J."/>
            <person name="Gil L."/>
            <person name="Kuchtly C."/>
            <person name="Lopez Roques C."/>
            <person name="Donnadieu C."/>
            <person name="Parrinello H."/>
            <person name="Journot L."/>
            <person name="Du K."/>
            <person name="Schartl M."/>
            <person name="Retaux S."/>
            <person name="Guiguen Y."/>
        </authorList>
    </citation>
    <scope>NUCLEOTIDE SEQUENCE [LARGE SCALE GENOMIC DNA]</scope>
    <source>
        <strain evidence="12">Pach_M1</strain>
        <tissue evidence="12">Testis</tissue>
    </source>
</reference>
<comment type="catalytic activity">
    <reaction evidence="1">
        <text>S-ubiquitinyl-[E2 ubiquitin-conjugating enzyme]-L-cysteine + [acceptor protein]-L-lysine = [E2 ubiquitin-conjugating enzyme]-L-cysteine + N(6)-ubiquitinyl-[acceptor protein]-L-lysine.</text>
        <dbReference type="EC" id="2.3.2.27"/>
    </reaction>
</comment>
<dbReference type="GO" id="GO:0006511">
    <property type="term" value="P:ubiquitin-dependent protein catabolic process"/>
    <property type="evidence" value="ECO:0007669"/>
    <property type="project" value="TreeGrafter"/>
</dbReference>
<name>A0A8B9K6N1_ASTMX</name>
<evidence type="ECO:0000256" key="4">
    <source>
        <dbReference type="ARBA" id="ARBA00022679"/>
    </source>
</evidence>
<feature type="compositionally biased region" description="Basic and acidic residues" evidence="10">
    <location>
        <begin position="364"/>
        <end position="373"/>
    </location>
</feature>
<evidence type="ECO:0000256" key="7">
    <source>
        <dbReference type="ARBA" id="ARBA00022786"/>
    </source>
</evidence>
<evidence type="ECO:0000313" key="14">
    <source>
        <dbReference type="Proteomes" id="UP000694621"/>
    </source>
</evidence>
<keyword evidence="4" id="KW-0808">Transferase</keyword>
<keyword evidence="6 9" id="KW-0863">Zinc-finger</keyword>
<evidence type="ECO:0000256" key="3">
    <source>
        <dbReference type="ARBA" id="ARBA00022553"/>
    </source>
</evidence>
<feature type="domain" description="RING-type" evidence="11">
    <location>
        <begin position="575"/>
        <end position="616"/>
    </location>
</feature>
<dbReference type="EC" id="2.3.2.27" evidence="2"/>
<dbReference type="RefSeq" id="XP_007231474.2">
    <property type="nucleotide sequence ID" value="XM_007231412.4"/>
</dbReference>
<evidence type="ECO:0000256" key="1">
    <source>
        <dbReference type="ARBA" id="ARBA00000900"/>
    </source>
</evidence>
<gene>
    <name evidence="12" type="primary">PJA1</name>
    <name evidence="12" type="ORF">AMEX_G398</name>
</gene>
<dbReference type="InterPro" id="IPR051834">
    <property type="entry name" value="RING_finger_E3_ligase"/>
</dbReference>
<evidence type="ECO:0000259" key="11">
    <source>
        <dbReference type="PROSITE" id="PS50089"/>
    </source>
</evidence>
<evidence type="ECO:0000256" key="5">
    <source>
        <dbReference type="ARBA" id="ARBA00022723"/>
    </source>
</evidence>
<feature type="region of interest" description="Disordered" evidence="10">
    <location>
        <begin position="626"/>
        <end position="646"/>
    </location>
</feature>
<evidence type="ECO:0000313" key="15">
    <source>
        <dbReference type="Proteomes" id="UP000752171"/>
    </source>
</evidence>
<dbReference type="PANTHER" id="PTHR45931">
    <property type="entry name" value="SI:CH211-59O9.10"/>
    <property type="match status" value="1"/>
</dbReference>
<feature type="compositionally biased region" description="Polar residues" evidence="10">
    <location>
        <begin position="44"/>
        <end position="58"/>
    </location>
</feature>
<dbReference type="GO" id="GO:0061630">
    <property type="term" value="F:ubiquitin protein ligase activity"/>
    <property type="evidence" value="ECO:0007669"/>
    <property type="project" value="UniProtKB-EC"/>
</dbReference>
<dbReference type="InterPro" id="IPR001841">
    <property type="entry name" value="Znf_RING"/>
</dbReference>
<dbReference type="PROSITE" id="PS50089">
    <property type="entry name" value="ZF_RING_2"/>
    <property type="match status" value="1"/>
</dbReference>
<dbReference type="PANTHER" id="PTHR45931:SF3">
    <property type="entry name" value="RING ZINC FINGER-CONTAINING PROTEIN"/>
    <property type="match status" value="1"/>
</dbReference>
<keyword evidence="5" id="KW-0479">Metal-binding</keyword>
<dbReference type="Gene3D" id="3.30.40.10">
    <property type="entry name" value="Zinc/RING finger domain, C3HC4 (zinc finger)"/>
    <property type="match status" value="1"/>
</dbReference>
<feature type="region of interest" description="Disordered" evidence="10">
    <location>
        <begin position="364"/>
        <end position="466"/>
    </location>
</feature>
<keyword evidence="7" id="KW-0833">Ubl conjugation pathway</keyword>
<dbReference type="Ensembl" id="ENSAMXT00005035247.1">
    <property type="protein sequence ID" value="ENSAMXP00005032244.1"/>
    <property type="gene ID" value="ENSAMXG00005015735.1"/>
</dbReference>
<keyword evidence="8" id="KW-0862">Zinc</keyword>
<dbReference type="SUPFAM" id="SSF57850">
    <property type="entry name" value="RING/U-box"/>
    <property type="match status" value="1"/>
</dbReference>
<dbReference type="CDD" id="cd16465">
    <property type="entry name" value="RING-H2_PJA1_2"/>
    <property type="match status" value="1"/>
</dbReference>
<dbReference type="Proteomes" id="UP000752171">
    <property type="component" value="Unassembled WGS sequence"/>
</dbReference>
<feature type="compositionally biased region" description="Basic and acidic residues" evidence="10">
    <location>
        <begin position="392"/>
        <end position="401"/>
    </location>
</feature>
<feature type="region of interest" description="Disordered" evidence="10">
    <location>
        <begin position="1"/>
        <end position="60"/>
    </location>
</feature>
<sequence>MGQEAGKPSWPRPSGGSQTTTGRRYGRRHAYVTFRPTPYKRRTLSSMDSQEVEMSSVQGEHATALSKGNIPSMIPAGFPVLSSNFADRESKTNQNDCKRHPHSSHKLLECEKWRRDHIVSFDTCATNGASAWDVKDEVDGKLASASVLSFVNIDSYEPDSSGGEEEGLSSEQTCVFQKKLDMICGLGKDFDDFGHSHACMDGDFCQFSDRSTKEMLLKPEQGDAHSTRTEKTNGKYDNLGKAQLDTCNKSSYSAGPCSCIDPECTSMQETVQSEMVVRPKVRKQTSQSHASKSEHSQGKKESRTSAARSVKSSCASVPTFDYFFDFAADERTVDRTKLAGGDSKANDDDGQDDDFWEDLEDLEQKCASPEKGDGSSVYSEGEWSASFTSDSGLEKEQRSSEESWETLPGLDELPSSSSSLEDIPPLSLTQEEQTPLEEGEIPWLRCNEDSGSSSDENPDSSSQFVHPGLFIMDSSNNLEDDSSMSEDLDTEWRLLDDFEEGFGMAQAISYVDHPQLLTYMALEERLAQAMEAALAHLESLAIDVEQAHPPASEQIIDSLPHIIVLDDHRGQEQSCAICCSEYVNEEVATQLPCRHMFHKLCVTLWLRKSGTCPVCRHVLTHLSEPTPFLSNPENPSSSPSAAGQTR</sequence>
<dbReference type="EMBL" id="JAICCE010000001">
    <property type="protein sequence ID" value="KAG9281826.1"/>
    <property type="molecule type" value="Genomic_DNA"/>
</dbReference>
<evidence type="ECO:0000313" key="12">
    <source>
        <dbReference type="EMBL" id="KAG9281826.1"/>
    </source>
</evidence>
<evidence type="ECO:0000256" key="9">
    <source>
        <dbReference type="PROSITE-ProRule" id="PRU00175"/>
    </source>
</evidence>
<evidence type="ECO:0000256" key="10">
    <source>
        <dbReference type="SAM" id="MobiDB-lite"/>
    </source>
</evidence>
<feature type="compositionally biased region" description="Low complexity" evidence="10">
    <location>
        <begin position="630"/>
        <end position="640"/>
    </location>
</feature>
<dbReference type="Proteomes" id="UP000694621">
    <property type="component" value="Unplaced"/>
</dbReference>
<proteinExistence type="predicted"/>
<keyword evidence="3" id="KW-0597">Phosphoprotein</keyword>
<evidence type="ECO:0000256" key="8">
    <source>
        <dbReference type="ARBA" id="ARBA00022833"/>
    </source>
</evidence>
<dbReference type="GO" id="GO:0005634">
    <property type="term" value="C:nucleus"/>
    <property type="evidence" value="ECO:0007669"/>
    <property type="project" value="TreeGrafter"/>
</dbReference>